<evidence type="ECO:0000256" key="9">
    <source>
        <dbReference type="ARBA" id="ARBA00023157"/>
    </source>
</evidence>
<evidence type="ECO:0000256" key="6">
    <source>
        <dbReference type="ARBA" id="ARBA00022729"/>
    </source>
</evidence>
<keyword evidence="5" id="KW-0325">Glycoprotein</keyword>
<keyword evidence="9" id="KW-1015">Disulfide bond</keyword>
<dbReference type="InterPro" id="IPR000490">
    <property type="entry name" value="Glyco_hydro_17"/>
</dbReference>
<dbReference type="PANTHER" id="PTHR32227">
    <property type="entry name" value="GLUCAN ENDO-1,3-BETA-GLUCOSIDASE BG1-RELATED-RELATED"/>
    <property type="match status" value="1"/>
</dbReference>
<dbReference type="Pfam" id="PF07983">
    <property type="entry name" value="X8"/>
    <property type="match status" value="1"/>
</dbReference>
<dbReference type="FunFam" id="1.20.58.1040:FF:000003">
    <property type="entry name" value="glucan endo-1,3-beta-glucosidase 7"/>
    <property type="match status" value="1"/>
</dbReference>
<dbReference type="InterPro" id="IPR012946">
    <property type="entry name" value="X8"/>
</dbReference>
<evidence type="ECO:0000256" key="2">
    <source>
        <dbReference type="ARBA" id="ARBA00004609"/>
    </source>
</evidence>
<accession>A0ABC8V4L7</accession>
<keyword evidence="6" id="KW-0732">Signal</keyword>
<evidence type="ECO:0000256" key="10">
    <source>
        <dbReference type="ARBA" id="ARBA00023295"/>
    </source>
</evidence>
<dbReference type="InterPro" id="IPR017853">
    <property type="entry name" value="GH"/>
</dbReference>
<evidence type="ECO:0000256" key="11">
    <source>
        <dbReference type="RuleBase" id="RU004335"/>
    </source>
</evidence>
<comment type="subcellular location">
    <subcellularLocation>
        <location evidence="2">Cell membrane</location>
        <topology evidence="2">Lipid-anchor</topology>
        <topology evidence="2">GPI-anchor</topology>
    </subcellularLocation>
</comment>
<dbReference type="Proteomes" id="UP001642360">
    <property type="component" value="Unassembled WGS sequence"/>
</dbReference>
<evidence type="ECO:0000256" key="12">
    <source>
        <dbReference type="RuleBase" id="RU004336"/>
    </source>
</evidence>
<feature type="domain" description="X8" evidence="13">
    <location>
        <begin position="372"/>
        <end position="456"/>
    </location>
</feature>
<evidence type="ECO:0000259" key="13">
    <source>
        <dbReference type="SMART" id="SM00768"/>
    </source>
</evidence>
<keyword evidence="10 12" id="KW-0326">Glycosidase</keyword>
<evidence type="ECO:0000313" key="15">
    <source>
        <dbReference type="Proteomes" id="UP001642360"/>
    </source>
</evidence>
<reference evidence="14 15" key="1">
    <citation type="submission" date="2024-02" db="EMBL/GenBank/DDBJ databases">
        <authorList>
            <person name="Vignale AGUSTIN F."/>
            <person name="Sosa J E."/>
            <person name="Modenutti C."/>
        </authorList>
    </citation>
    <scope>NUCLEOTIDE SEQUENCE [LARGE SCALE GENOMIC DNA]</scope>
</reference>
<dbReference type="EC" id="3.2.1.39" evidence="4"/>
<proteinExistence type="inferred from homology"/>
<dbReference type="EMBL" id="CAUOFW020010390">
    <property type="protein sequence ID" value="CAK9188275.1"/>
    <property type="molecule type" value="Genomic_DNA"/>
</dbReference>
<keyword evidence="7 12" id="KW-0378">Hydrolase</keyword>
<keyword evidence="15" id="KW-1185">Reference proteome</keyword>
<name>A0ABC8V4L7_9AQUA</name>
<comment type="caution">
    <text evidence="14">The sequence shown here is derived from an EMBL/GenBank/DDBJ whole genome shotgun (WGS) entry which is preliminary data.</text>
</comment>
<keyword evidence="8" id="KW-0611">Plant defense</keyword>
<dbReference type="GO" id="GO:0005886">
    <property type="term" value="C:plasma membrane"/>
    <property type="evidence" value="ECO:0007669"/>
    <property type="project" value="UniProtKB-SubCell"/>
</dbReference>
<evidence type="ECO:0000256" key="7">
    <source>
        <dbReference type="ARBA" id="ARBA00022801"/>
    </source>
</evidence>
<organism evidence="14 15">
    <name type="scientific">Ilex paraguariensis</name>
    <name type="common">yerba mate</name>
    <dbReference type="NCBI Taxonomy" id="185542"/>
    <lineage>
        <taxon>Eukaryota</taxon>
        <taxon>Viridiplantae</taxon>
        <taxon>Streptophyta</taxon>
        <taxon>Embryophyta</taxon>
        <taxon>Tracheophyta</taxon>
        <taxon>Spermatophyta</taxon>
        <taxon>Magnoliopsida</taxon>
        <taxon>eudicotyledons</taxon>
        <taxon>Gunneridae</taxon>
        <taxon>Pentapetalae</taxon>
        <taxon>asterids</taxon>
        <taxon>campanulids</taxon>
        <taxon>Aquifoliales</taxon>
        <taxon>Aquifoliaceae</taxon>
        <taxon>Ilex</taxon>
    </lineage>
</organism>
<sequence length="458" mass="50098">MANHALSPDKRSLLSIFFITSTLVIYQSTSEYTIGVNYGTVADNLPPPAQVDSFIKDQTTIDKIKIFDTNPTILQAFANSGIVFTVSVANGDVISLSKLPNAQSWVTTNIVPFYPQTQIHRIAVGNEIIATGDKNLIAHLVPAMRSLHTALKLANLTDIQVSTSHSLGILSVSVPPSSGRFRRGYDRVIFGPMLEFHRQTNTPFMVCPYPYFGFTDKTLDYALFKPNDGILDETTGIRYTNMFDAQMDAVYSAMKRLDYGDVDIVVAETGWPSAGDPNQPGVSLENAVSYNANLVRHVNSGLGTPLMPNRTFETYIFSLFNEDLKPSTSERNFGLFRPDFSAVYDVGILRTVQSMGPTPTAAPSPASDEGKKWCVPKEDASDQALQSNIDFVCSSGVDCKPIQDGGSCFDPNTIRSHASYAMNAYYQANGRNDFDCDFIGTGVITTGDPSYEECTYGA</sequence>
<evidence type="ECO:0000256" key="8">
    <source>
        <dbReference type="ARBA" id="ARBA00022821"/>
    </source>
</evidence>
<dbReference type="Gene3D" id="3.20.20.80">
    <property type="entry name" value="Glycosidases"/>
    <property type="match status" value="1"/>
</dbReference>
<evidence type="ECO:0000256" key="1">
    <source>
        <dbReference type="ARBA" id="ARBA00000382"/>
    </source>
</evidence>
<gene>
    <name evidence="14" type="ORF">ILEXP_LOCUS58939</name>
</gene>
<dbReference type="PROSITE" id="PS00587">
    <property type="entry name" value="GLYCOSYL_HYDROL_F17"/>
    <property type="match status" value="1"/>
</dbReference>
<dbReference type="GO" id="GO:0098552">
    <property type="term" value="C:side of membrane"/>
    <property type="evidence" value="ECO:0007669"/>
    <property type="project" value="UniProtKB-KW"/>
</dbReference>
<protein>
    <recommendedName>
        <fullName evidence="4">glucan endo-1,3-beta-D-glucosidase</fullName>
        <ecNumber evidence="4">3.2.1.39</ecNumber>
    </recommendedName>
</protein>
<keyword evidence="5" id="KW-0472">Membrane</keyword>
<dbReference type="GO" id="GO:0042973">
    <property type="term" value="F:glucan endo-1,3-beta-D-glucosidase activity"/>
    <property type="evidence" value="ECO:0007669"/>
    <property type="project" value="UniProtKB-EC"/>
</dbReference>
<keyword evidence="5" id="KW-0336">GPI-anchor</keyword>
<dbReference type="SMART" id="SM00768">
    <property type="entry name" value="X8"/>
    <property type="match status" value="1"/>
</dbReference>
<comment type="catalytic activity">
    <reaction evidence="1">
        <text>Hydrolysis of (1-&gt;3)-beta-D-glucosidic linkages in (1-&gt;3)-beta-D-glucans.</text>
        <dbReference type="EC" id="3.2.1.39"/>
    </reaction>
</comment>
<evidence type="ECO:0000313" key="14">
    <source>
        <dbReference type="EMBL" id="CAK9188275.1"/>
    </source>
</evidence>
<comment type="similarity">
    <text evidence="3 11">Belongs to the glycosyl hydrolase 17 family.</text>
</comment>
<dbReference type="InterPro" id="IPR044965">
    <property type="entry name" value="Glyco_hydro_17_plant"/>
</dbReference>
<keyword evidence="5" id="KW-0449">Lipoprotein</keyword>
<dbReference type="Gene3D" id="1.20.58.1040">
    <property type="match status" value="1"/>
</dbReference>
<evidence type="ECO:0000256" key="3">
    <source>
        <dbReference type="ARBA" id="ARBA00008773"/>
    </source>
</evidence>
<dbReference type="GO" id="GO:0006952">
    <property type="term" value="P:defense response"/>
    <property type="evidence" value="ECO:0007669"/>
    <property type="project" value="UniProtKB-KW"/>
</dbReference>
<dbReference type="AlphaFoldDB" id="A0ABC8V4L7"/>
<evidence type="ECO:0000256" key="4">
    <source>
        <dbReference type="ARBA" id="ARBA00012780"/>
    </source>
</evidence>
<dbReference type="FunFam" id="3.20.20.80:FF:000002">
    <property type="entry name" value="Glucan endo-1,3-beta-glucosidase 3"/>
    <property type="match status" value="1"/>
</dbReference>
<dbReference type="Pfam" id="PF00332">
    <property type="entry name" value="Glyco_hydro_17"/>
    <property type="match status" value="1"/>
</dbReference>
<dbReference type="SUPFAM" id="SSF51445">
    <property type="entry name" value="(Trans)glycosidases"/>
    <property type="match status" value="1"/>
</dbReference>
<evidence type="ECO:0000256" key="5">
    <source>
        <dbReference type="ARBA" id="ARBA00022622"/>
    </source>
</evidence>